<keyword evidence="3 6" id="KW-0812">Transmembrane</keyword>
<evidence type="ECO:0000256" key="3">
    <source>
        <dbReference type="ARBA" id="ARBA00022692"/>
    </source>
</evidence>
<dbReference type="InterPro" id="IPR018076">
    <property type="entry name" value="T2SS_GspF_dom"/>
</dbReference>
<dbReference type="KEGG" id="broo:brsh051_08930"/>
<comment type="subcellular location">
    <subcellularLocation>
        <location evidence="1">Cell membrane</location>
        <topology evidence="1">Multi-pass membrane protein</topology>
    </subcellularLocation>
</comment>
<dbReference type="Pfam" id="PF00482">
    <property type="entry name" value="T2SSF"/>
    <property type="match status" value="1"/>
</dbReference>
<evidence type="ECO:0000256" key="4">
    <source>
        <dbReference type="ARBA" id="ARBA00022989"/>
    </source>
</evidence>
<evidence type="ECO:0000256" key="2">
    <source>
        <dbReference type="ARBA" id="ARBA00022475"/>
    </source>
</evidence>
<sequence length="256" mass="26696">MITSGPVIAGLALGVALLCLFPGPNRSALRQVATAASGAKRVTAWQGRMPGWLCRISGLQWRFGLLAGAVCWLLGGQGLAACLVAAGAIPLAIAGLRWLESASQRRRAQQLAAQLPGCLELFAAALDAGVPLRAAVRHVAALAPEPSAGLLRAVLGHLDLGRSDAQAWAWLRDDTVWGAVARDLARCAESGAAVAEVLEVHAAEARALRRARREMAARTVGVRSVLPLVCCFLPAFILVGVVPIIAATLGSFTQLR</sequence>
<keyword evidence="4 6" id="KW-1133">Transmembrane helix</keyword>
<dbReference type="Proteomes" id="UP001431656">
    <property type="component" value="Chromosome"/>
</dbReference>
<protein>
    <submittedName>
        <fullName evidence="8">Type II secretion system F family protein</fullName>
    </submittedName>
</protein>
<reference evidence="8" key="1">
    <citation type="journal article" date="2024" name="Int. J. Syst. Evol. Microbiol.">
        <title>Brooklawnia propionicigenes sp. nov., a facultatively anaerobic, propionate-producing bacterium isolated from a methanogenic reactor treating waste from cattle farms.</title>
        <authorList>
            <person name="Akita Y."/>
            <person name="Ueki A."/>
            <person name="Tonouchi A."/>
            <person name="Sugawara Y."/>
            <person name="Honma S."/>
            <person name="Kaku N."/>
            <person name="Ueki K."/>
        </authorList>
    </citation>
    <scope>NUCLEOTIDE SEQUENCE</scope>
    <source>
        <strain evidence="8">SH051</strain>
    </source>
</reference>
<feature type="transmembrane region" description="Helical" evidence="6">
    <location>
        <begin position="63"/>
        <end position="96"/>
    </location>
</feature>
<dbReference type="GO" id="GO:0005886">
    <property type="term" value="C:plasma membrane"/>
    <property type="evidence" value="ECO:0007669"/>
    <property type="project" value="UniProtKB-SubCell"/>
</dbReference>
<dbReference type="PANTHER" id="PTHR35007:SF3">
    <property type="entry name" value="POSSIBLE CONSERVED ALANINE RICH MEMBRANE PROTEIN"/>
    <property type="match status" value="1"/>
</dbReference>
<accession>A0AAN0K961</accession>
<keyword evidence="2" id="KW-1003">Cell membrane</keyword>
<evidence type="ECO:0000256" key="1">
    <source>
        <dbReference type="ARBA" id="ARBA00004651"/>
    </source>
</evidence>
<gene>
    <name evidence="8" type="ORF">brsh051_08930</name>
</gene>
<dbReference type="RefSeq" id="WP_286267957.1">
    <property type="nucleotide sequence ID" value="NZ_AP028056.1"/>
</dbReference>
<keyword evidence="9" id="KW-1185">Reference proteome</keyword>
<evidence type="ECO:0000259" key="7">
    <source>
        <dbReference type="Pfam" id="PF00482"/>
    </source>
</evidence>
<evidence type="ECO:0000256" key="6">
    <source>
        <dbReference type="SAM" id="Phobius"/>
    </source>
</evidence>
<feature type="domain" description="Type II secretion system protein GspF" evidence="7">
    <location>
        <begin position="119"/>
        <end position="241"/>
    </location>
</feature>
<keyword evidence="5 6" id="KW-0472">Membrane</keyword>
<name>A0AAN0K961_9ACTN</name>
<dbReference type="AlphaFoldDB" id="A0AAN0K961"/>
<dbReference type="PANTHER" id="PTHR35007">
    <property type="entry name" value="INTEGRAL MEMBRANE PROTEIN-RELATED"/>
    <property type="match status" value="1"/>
</dbReference>
<dbReference type="EMBL" id="AP028056">
    <property type="protein sequence ID" value="BEH01612.1"/>
    <property type="molecule type" value="Genomic_DNA"/>
</dbReference>
<evidence type="ECO:0000313" key="9">
    <source>
        <dbReference type="Proteomes" id="UP001431656"/>
    </source>
</evidence>
<evidence type="ECO:0000256" key="5">
    <source>
        <dbReference type="ARBA" id="ARBA00023136"/>
    </source>
</evidence>
<organism evidence="8 9">
    <name type="scientific">Brooklawnia propionicigenes</name>
    <dbReference type="NCBI Taxonomy" id="3041175"/>
    <lineage>
        <taxon>Bacteria</taxon>
        <taxon>Bacillati</taxon>
        <taxon>Actinomycetota</taxon>
        <taxon>Actinomycetes</taxon>
        <taxon>Propionibacteriales</taxon>
        <taxon>Propionibacteriaceae</taxon>
        <taxon>Brooklawnia</taxon>
    </lineage>
</organism>
<evidence type="ECO:0000313" key="8">
    <source>
        <dbReference type="EMBL" id="BEH01612.1"/>
    </source>
</evidence>
<feature type="transmembrane region" description="Helical" evidence="6">
    <location>
        <begin position="220"/>
        <end position="246"/>
    </location>
</feature>
<proteinExistence type="predicted"/>